<dbReference type="AlphaFoldDB" id="A0A382VP87"/>
<accession>A0A382VP87</accession>
<reference evidence="1" key="1">
    <citation type="submission" date="2018-05" db="EMBL/GenBank/DDBJ databases">
        <authorList>
            <person name="Lanie J.A."/>
            <person name="Ng W.-L."/>
            <person name="Kazmierczak K.M."/>
            <person name="Andrzejewski T.M."/>
            <person name="Davidsen T.M."/>
            <person name="Wayne K.J."/>
            <person name="Tettelin H."/>
            <person name="Glass J.I."/>
            <person name="Rusch D."/>
            <person name="Podicherti R."/>
            <person name="Tsui H.-C.T."/>
            <person name="Winkler M.E."/>
        </authorList>
    </citation>
    <scope>NUCLEOTIDE SEQUENCE</scope>
</reference>
<feature type="non-terminal residue" evidence="1">
    <location>
        <position position="36"/>
    </location>
</feature>
<dbReference type="SUPFAM" id="SSF51735">
    <property type="entry name" value="NAD(P)-binding Rossmann-fold domains"/>
    <property type="match status" value="1"/>
</dbReference>
<evidence type="ECO:0000313" key="1">
    <source>
        <dbReference type="EMBL" id="SVD47698.1"/>
    </source>
</evidence>
<protein>
    <recommendedName>
        <fullName evidence="2">Gfo/Idh/MocA-like oxidoreductase N-terminal domain-containing protein</fullName>
    </recommendedName>
</protein>
<sequence>MSKKLRVGMIGYGFMGKAHSNAYRQASKFFPDLPYE</sequence>
<organism evidence="1">
    <name type="scientific">marine metagenome</name>
    <dbReference type="NCBI Taxonomy" id="408172"/>
    <lineage>
        <taxon>unclassified sequences</taxon>
        <taxon>metagenomes</taxon>
        <taxon>ecological metagenomes</taxon>
    </lineage>
</organism>
<dbReference type="InterPro" id="IPR036291">
    <property type="entry name" value="NAD(P)-bd_dom_sf"/>
</dbReference>
<name>A0A382VP87_9ZZZZ</name>
<dbReference type="Gene3D" id="3.40.50.720">
    <property type="entry name" value="NAD(P)-binding Rossmann-like Domain"/>
    <property type="match status" value="1"/>
</dbReference>
<proteinExistence type="predicted"/>
<evidence type="ECO:0008006" key="2">
    <source>
        <dbReference type="Google" id="ProtNLM"/>
    </source>
</evidence>
<gene>
    <name evidence="1" type="ORF">METZ01_LOCUS400552</name>
</gene>
<dbReference type="EMBL" id="UINC01153141">
    <property type="protein sequence ID" value="SVD47698.1"/>
    <property type="molecule type" value="Genomic_DNA"/>
</dbReference>